<evidence type="ECO:0000313" key="1">
    <source>
        <dbReference type="EMBL" id="KRY98467.1"/>
    </source>
</evidence>
<organism evidence="1 2">
    <name type="scientific">Trichinella zimbabwensis</name>
    <dbReference type="NCBI Taxonomy" id="268475"/>
    <lineage>
        <taxon>Eukaryota</taxon>
        <taxon>Metazoa</taxon>
        <taxon>Ecdysozoa</taxon>
        <taxon>Nematoda</taxon>
        <taxon>Enoplea</taxon>
        <taxon>Dorylaimia</taxon>
        <taxon>Trichinellida</taxon>
        <taxon>Trichinellidae</taxon>
        <taxon>Trichinella</taxon>
    </lineage>
</organism>
<evidence type="ECO:0000313" key="2">
    <source>
        <dbReference type="Proteomes" id="UP000055024"/>
    </source>
</evidence>
<name>A0A0V1GKU2_9BILA</name>
<dbReference type="Proteomes" id="UP000055024">
    <property type="component" value="Unassembled WGS sequence"/>
</dbReference>
<protein>
    <submittedName>
        <fullName evidence="1">Uncharacterized protein</fullName>
    </submittedName>
</protein>
<accession>A0A0V1GKU2</accession>
<comment type="caution">
    <text evidence="1">The sequence shown here is derived from an EMBL/GenBank/DDBJ whole genome shotgun (WGS) entry which is preliminary data.</text>
</comment>
<gene>
    <name evidence="1" type="ORF">T11_7110</name>
</gene>
<dbReference type="EMBL" id="JYDP01001353">
    <property type="protein sequence ID" value="KRY98467.1"/>
    <property type="molecule type" value="Genomic_DNA"/>
</dbReference>
<sequence>MVSSSSCSIIRLIVQNPADQPPVEHQEVDCKL</sequence>
<proteinExistence type="predicted"/>
<reference evidence="1 2" key="1">
    <citation type="submission" date="2015-01" db="EMBL/GenBank/DDBJ databases">
        <title>Evolution of Trichinella species and genotypes.</title>
        <authorList>
            <person name="Korhonen P.K."/>
            <person name="Edoardo P."/>
            <person name="Giuseppe L.R."/>
            <person name="Gasser R.B."/>
        </authorList>
    </citation>
    <scope>NUCLEOTIDE SEQUENCE [LARGE SCALE GENOMIC DNA]</scope>
    <source>
        <strain evidence="1">ISS1029</strain>
    </source>
</reference>
<keyword evidence="2" id="KW-1185">Reference proteome</keyword>
<dbReference type="AlphaFoldDB" id="A0A0V1GKU2"/>